<evidence type="ECO:0000313" key="2">
    <source>
        <dbReference type="EMBL" id="GCC19881.1"/>
    </source>
</evidence>
<dbReference type="Pfam" id="PF25377">
    <property type="entry name" value="DUF7886"/>
    <property type="match status" value="1"/>
</dbReference>
<dbReference type="Proteomes" id="UP000287033">
    <property type="component" value="Unassembled WGS sequence"/>
</dbReference>
<evidence type="ECO:0000259" key="1">
    <source>
        <dbReference type="Pfam" id="PF25377"/>
    </source>
</evidence>
<dbReference type="PANTHER" id="PTHR47915:SF1">
    <property type="entry name" value="SI:DKEY-19B23.7"/>
    <property type="match status" value="1"/>
</dbReference>
<comment type="caution">
    <text evidence="2">The sequence shown here is derived from an EMBL/GenBank/DDBJ whole genome shotgun (WGS) entry which is preliminary data.</text>
</comment>
<keyword evidence="3" id="KW-1185">Reference proteome</keyword>
<gene>
    <name evidence="2" type="ORF">chiPu_0021188</name>
</gene>
<sequence>TSGCGHTDAGLPPASPCDREIALPELNCTLFLLACYAKYQCPFVWIRSNHEHLIKATGGDWACKDSPLKLNSTQDWHQNGEQIWEIVAELVELCTWPTPSNPFTLDIQYFESLPLIERFLATGAVADFLQRIVIHGDREKLYYTKGNVLR</sequence>
<protein>
    <recommendedName>
        <fullName evidence="1">DUF7886 domain-containing protein</fullName>
    </recommendedName>
</protein>
<dbReference type="AlphaFoldDB" id="A0A401RNW9"/>
<evidence type="ECO:0000313" key="3">
    <source>
        <dbReference type="Proteomes" id="UP000287033"/>
    </source>
</evidence>
<dbReference type="EMBL" id="BEZZ01003493">
    <property type="protein sequence ID" value="GCC19881.1"/>
    <property type="molecule type" value="Genomic_DNA"/>
</dbReference>
<proteinExistence type="predicted"/>
<reference evidence="2 3" key="1">
    <citation type="journal article" date="2018" name="Nat. Ecol. Evol.">
        <title>Shark genomes provide insights into elasmobranch evolution and the origin of vertebrates.</title>
        <authorList>
            <person name="Hara Y"/>
            <person name="Yamaguchi K"/>
            <person name="Onimaru K"/>
            <person name="Kadota M"/>
            <person name="Koyanagi M"/>
            <person name="Keeley SD"/>
            <person name="Tatsumi K"/>
            <person name="Tanaka K"/>
            <person name="Motone F"/>
            <person name="Kageyama Y"/>
            <person name="Nozu R"/>
            <person name="Adachi N"/>
            <person name="Nishimura O"/>
            <person name="Nakagawa R"/>
            <person name="Tanegashima C"/>
            <person name="Kiyatake I"/>
            <person name="Matsumoto R"/>
            <person name="Murakumo K"/>
            <person name="Nishida K"/>
            <person name="Terakita A"/>
            <person name="Kuratani S"/>
            <person name="Sato K"/>
            <person name="Hyodo S Kuraku.S."/>
        </authorList>
    </citation>
    <scope>NUCLEOTIDE SEQUENCE [LARGE SCALE GENOMIC DNA]</scope>
</reference>
<dbReference type="InterPro" id="IPR057208">
    <property type="entry name" value="DUF7886"/>
</dbReference>
<organism evidence="2 3">
    <name type="scientific">Chiloscyllium punctatum</name>
    <name type="common">Brownbanded bambooshark</name>
    <name type="synonym">Hemiscyllium punctatum</name>
    <dbReference type="NCBI Taxonomy" id="137246"/>
    <lineage>
        <taxon>Eukaryota</taxon>
        <taxon>Metazoa</taxon>
        <taxon>Chordata</taxon>
        <taxon>Craniata</taxon>
        <taxon>Vertebrata</taxon>
        <taxon>Chondrichthyes</taxon>
        <taxon>Elasmobranchii</taxon>
        <taxon>Galeomorphii</taxon>
        <taxon>Galeoidea</taxon>
        <taxon>Orectolobiformes</taxon>
        <taxon>Hemiscylliidae</taxon>
        <taxon>Chiloscyllium</taxon>
    </lineage>
</organism>
<dbReference type="OrthoDB" id="239865at2759"/>
<accession>A0A401RNW9</accession>
<dbReference type="OMA" id="ALPELNC"/>
<dbReference type="PANTHER" id="PTHR47915">
    <property type="entry name" value="SI:DKEY-19B23.7"/>
    <property type="match status" value="1"/>
</dbReference>
<feature type="domain" description="DUF7886" evidence="1">
    <location>
        <begin position="15"/>
        <end position="145"/>
    </location>
</feature>
<name>A0A401RNW9_CHIPU</name>
<feature type="non-terminal residue" evidence="2">
    <location>
        <position position="1"/>
    </location>
</feature>